<proteinExistence type="predicted"/>
<feature type="transmembrane region" description="Helical" evidence="1">
    <location>
        <begin position="74"/>
        <end position="94"/>
    </location>
</feature>
<feature type="transmembrane region" description="Helical" evidence="1">
    <location>
        <begin position="231"/>
        <end position="248"/>
    </location>
</feature>
<protein>
    <submittedName>
        <fullName evidence="2">O-antigen polymerase</fullName>
    </submittedName>
</protein>
<accession>A0ABW2NUN0</accession>
<feature type="transmembrane region" description="Helical" evidence="1">
    <location>
        <begin position="255"/>
        <end position="273"/>
    </location>
</feature>
<evidence type="ECO:0000256" key="1">
    <source>
        <dbReference type="SAM" id="Phobius"/>
    </source>
</evidence>
<feature type="transmembrane region" description="Helical" evidence="1">
    <location>
        <begin position="207"/>
        <end position="225"/>
    </location>
</feature>
<gene>
    <name evidence="2" type="ORF">ACFQPF_15525</name>
</gene>
<keyword evidence="1" id="KW-1133">Transmembrane helix</keyword>
<name>A0ABW2NUN0_9BACL</name>
<dbReference type="NCBIfam" id="TIGR04370">
    <property type="entry name" value="glyco_rpt_poly"/>
    <property type="match status" value="1"/>
</dbReference>
<feature type="transmembrane region" description="Helical" evidence="1">
    <location>
        <begin position="178"/>
        <end position="200"/>
    </location>
</feature>
<evidence type="ECO:0000313" key="3">
    <source>
        <dbReference type="Proteomes" id="UP001596549"/>
    </source>
</evidence>
<feature type="transmembrane region" description="Helical" evidence="1">
    <location>
        <begin position="366"/>
        <end position="389"/>
    </location>
</feature>
<feature type="transmembrane region" description="Helical" evidence="1">
    <location>
        <begin position="125"/>
        <end position="145"/>
    </location>
</feature>
<feature type="transmembrane region" description="Helical" evidence="1">
    <location>
        <begin position="396"/>
        <end position="414"/>
    </location>
</feature>
<sequence length="458" mass="51307">MLLTYMLIWLIVLGVSITLFKKAGGSLSVLRPNLLSLIFYYSLLVSSFVGSLFIVTKTDQFYMMHKVTDDKFRLIGFILVCTVMVVLPLTVYLIEKLVGFSAVKEFNEYFERPVELPFQKERTEFFLLFAGLSAICLMAVAYTMLKLNTIPLLELVKGSDNLGQLRIEASRGFQGNVLIRNIFAIALTPILSIIAFIYAYKSKELKWILLSLCLISASFVITTYDLSKSPVFFYMLSMILAAIYVGFIRLTYKRIALLGAAGFALLVGMYAALGADPSTFLSFNSGPVGRIFLSQIAPFFMHLQLFGNEFPLLNGSSFPGIINQMFDQVHARSGRVAMGYFYPDKVEAGTAGVLNTLFIGEAYANYSYPGVIMSILYLGLFLAVIYMIFLRLPKNPVFLGMFIYFTINIPRSVVGGFFDFIFNPLWIMISAFVFSVYLVVKVRLGIMDFLKNGKGAGQ</sequence>
<keyword evidence="1" id="KW-0812">Transmembrane</keyword>
<keyword evidence="3" id="KW-1185">Reference proteome</keyword>
<reference evidence="3" key="1">
    <citation type="journal article" date="2019" name="Int. J. Syst. Evol. Microbiol.">
        <title>The Global Catalogue of Microorganisms (GCM) 10K type strain sequencing project: providing services to taxonomists for standard genome sequencing and annotation.</title>
        <authorList>
            <consortium name="The Broad Institute Genomics Platform"/>
            <consortium name="The Broad Institute Genome Sequencing Center for Infectious Disease"/>
            <person name="Wu L."/>
            <person name="Ma J."/>
        </authorList>
    </citation>
    <scope>NUCLEOTIDE SEQUENCE [LARGE SCALE GENOMIC DNA]</scope>
    <source>
        <strain evidence="3">NBRC 106396</strain>
    </source>
</reference>
<keyword evidence="1" id="KW-0472">Membrane</keyword>
<feature type="transmembrane region" description="Helical" evidence="1">
    <location>
        <begin position="34"/>
        <end position="54"/>
    </location>
</feature>
<comment type="caution">
    <text evidence="2">The sequence shown here is derived from an EMBL/GenBank/DDBJ whole genome shotgun (WGS) entry which is preliminary data.</text>
</comment>
<evidence type="ECO:0000313" key="2">
    <source>
        <dbReference type="EMBL" id="MFC7373050.1"/>
    </source>
</evidence>
<dbReference type="RefSeq" id="WP_379750617.1">
    <property type="nucleotide sequence ID" value="NZ_JBHTCP010000049.1"/>
</dbReference>
<dbReference type="EMBL" id="JBHTCP010000049">
    <property type="protein sequence ID" value="MFC7373050.1"/>
    <property type="molecule type" value="Genomic_DNA"/>
</dbReference>
<dbReference type="Proteomes" id="UP001596549">
    <property type="component" value="Unassembled WGS sequence"/>
</dbReference>
<organism evidence="2 3">
    <name type="scientific">Fictibacillus iocasae</name>
    <dbReference type="NCBI Taxonomy" id="2715437"/>
    <lineage>
        <taxon>Bacteria</taxon>
        <taxon>Bacillati</taxon>
        <taxon>Bacillota</taxon>
        <taxon>Bacilli</taxon>
        <taxon>Bacillales</taxon>
        <taxon>Fictibacillaceae</taxon>
        <taxon>Fictibacillus</taxon>
    </lineage>
</organism>
<feature type="transmembrane region" description="Helical" evidence="1">
    <location>
        <begin position="6"/>
        <end position="22"/>
    </location>
</feature>
<feature type="transmembrane region" description="Helical" evidence="1">
    <location>
        <begin position="420"/>
        <end position="440"/>
    </location>
</feature>